<keyword evidence="10 11" id="KW-0472">Membrane</keyword>
<dbReference type="RefSeq" id="WP_238714959.1">
    <property type="nucleotide sequence ID" value="NZ_JAEPBH010000051.1"/>
</dbReference>
<comment type="function">
    <text evidence="1 11">Controls the rotational direction of flagella during chemotaxis.</text>
</comment>
<evidence type="ECO:0000256" key="3">
    <source>
        <dbReference type="ARBA" id="ARBA00008281"/>
    </source>
</evidence>
<reference evidence="12" key="1">
    <citation type="submission" date="2021-01" db="EMBL/GenBank/DDBJ databases">
        <title>Intestinitalea alba gen. nov., sp. nov., a novel genus of the family Enterobacteriaceae, isolated from the gut of the plastic-eating mealworm Tenebrio molitor L.</title>
        <authorList>
            <person name="Yang Y."/>
        </authorList>
    </citation>
    <scope>NUCLEOTIDE SEQUENCE</scope>
    <source>
        <strain evidence="12">BIT-L3</strain>
    </source>
</reference>
<keyword evidence="12" id="KW-0282">Flagellum</keyword>
<dbReference type="GO" id="GO:0006935">
    <property type="term" value="P:chemotaxis"/>
    <property type="evidence" value="ECO:0007669"/>
    <property type="project" value="UniProtKB-KW"/>
</dbReference>
<evidence type="ECO:0000256" key="10">
    <source>
        <dbReference type="ARBA" id="ARBA00023136"/>
    </source>
</evidence>
<keyword evidence="9" id="KW-1133">Transmembrane helix</keyword>
<evidence type="ECO:0000256" key="4">
    <source>
        <dbReference type="ARBA" id="ARBA00021812"/>
    </source>
</evidence>
<dbReference type="Proteomes" id="UP000659047">
    <property type="component" value="Unassembled WGS sequence"/>
</dbReference>
<dbReference type="PROSITE" id="PS51257">
    <property type="entry name" value="PROKAR_LIPOPROTEIN"/>
    <property type="match status" value="1"/>
</dbReference>
<comment type="similarity">
    <text evidence="3 11">Belongs to the FliL family.</text>
</comment>
<organism evidence="12 13">
    <name type="scientific">Tenebrionibacter intestinalis</name>
    <dbReference type="NCBI Taxonomy" id="2799638"/>
    <lineage>
        <taxon>Bacteria</taxon>
        <taxon>Pseudomonadati</taxon>
        <taxon>Pseudomonadota</taxon>
        <taxon>Gammaproteobacteria</taxon>
        <taxon>Enterobacterales</taxon>
        <taxon>Enterobacteriaceae</taxon>
        <taxon>Tenebrionibacter/Tenebrionicola group</taxon>
        <taxon>Tenebrionibacter</taxon>
    </lineage>
</organism>
<dbReference type="EMBL" id="JAEPBH010000051">
    <property type="protein sequence ID" value="MBK4716728.1"/>
    <property type="molecule type" value="Genomic_DNA"/>
</dbReference>
<keyword evidence="12" id="KW-0969">Cilium</keyword>
<evidence type="ECO:0000313" key="12">
    <source>
        <dbReference type="EMBL" id="MBK4716728.1"/>
    </source>
</evidence>
<dbReference type="GO" id="GO:0009425">
    <property type="term" value="C:bacterial-type flagellum basal body"/>
    <property type="evidence" value="ECO:0007669"/>
    <property type="project" value="InterPro"/>
</dbReference>
<evidence type="ECO:0000256" key="7">
    <source>
        <dbReference type="ARBA" id="ARBA00022692"/>
    </source>
</evidence>
<evidence type="ECO:0000256" key="1">
    <source>
        <dbReference type="ARBA" id="ARBA00002254"/>
    </source>
</evidence>
<dbReference type="PANTHER" id="PTHR35091">
    <property type="entry name" value="FLAGELLAR PROTEIN FLIL"/>
    <property type="match status" value="1"/>
</dbReference>
<evidence type="ECO:0000256" key="8">
    <source>
        <dbReference type="ARBA" id="ARBA00022779"/>
    </source>
</evidence>
<evidence type="ECO:0000256" key="9">
    <source>
        <dbReference type="ARBA" id="ARBA00022989"/>
    </source>
</evidence>
<keyword evidence="7" id="KW-0812">Transmembrane</keyword>
<evidence type="ECO:0000256" key="2">
    <source>
        <dbReference type="ARBA" id="ARBA00004162"/>
    </source>
</evidence>
<keyword evidence="5" id="KW-1003">Cell membrane</keyword>
<sequence length="162" mass="17748">MPKKNSAGAKKKVPFGAILLALIAVGACAIAGYTWYELKHVKTQIAGGEEVKPEVVNQPPVYMPLETFTVSLKPTDEDADRVLYIGLTLRLKDEESRKLLAEFLPEIRSRLLVLLSQQTADNLATDAGKTSLVGQIKEVLNKPIDNRSAAVADVLYNAFILR</sequence>
<comment type="subcellular location">
    <subcellularLocation>
        <location evidence="11">Cell inner membrane</location>
    </subcellularLocation>
    <subcellularLocation>
        <location evidence="2">Cell membrane</location>
        <topology evidence="2">Single-pass membrane protein</topology>
    </subcellularLocation>
</comment>
<dbReference type="NCBIfam" id="NF005435">
    <property type="entry name" value="PRK07021.1"/>
    <property type="match status" value="1"/>
</dbReference>
<protein>
    <recommendedName>
        <fullName evidence="4 11">Flagellar protein FliL</fullName>
    </recommendedName>
</protein>
<gene>
    <name evidence="12" type="primary">fliL</name>
    <name evidence="12" type="ORF">JJB97_15605</name>
</gene>
<evidence type="ECO:0000256" key="11">
    <source>
        <dbReference type="RuleBase" id="RU364125"/>
    </source>
</evidence>
<proteinExistence type="inferred from homology"/>
<comment type="caution">
    <text evidence="12">The sequence shown here is derived from an EMBL/GenBank/DDBJ whole genome shotgun (WGS) entry which is preliminary data.</text>
</comment>
<keyword evidence="8 11" id="KW-0283">Flagellar rotation</keyword>
<dbReference type="AlphaFoldDB" id="A0A8K0V7E2"/>
<keyword evidence="11" id="KW-0997">Cell inner membrane</keyword>
<dbReference type="PANTHER" id="PTHR35091:SF2">
    <property type="entry name" value="FLAGELLAR PROTEIN FLIL"/>
    <property type="match status" value="1"/>
</dbReference>
<keyword evidence="12" id="KW-0966">Cell projection</keyword>
<dbReference type="GO" id="GO:0005886">
    <property type="term" value="C:plasma membrane"/>
    <property type="evidence" value="ECO:0007669"/>
    <property type="project" value="UniProtKB-SubCell"/>
</dbReference>
<evidence type="ECO:0000256" key="5">
    <source>
        <dbReference type="ARBA" id="ARBA00022475"/>
    </source>
</evidence>
<dbReference type="InterPro" id="IPR005503">
    <property type="entry name" value="FliL"/>
</dbReference>
<dbReference type="GO" id="GO:0071978">
    <property type="term" value="P:bacterial-type flagellum-dependent swarming motility"/>
    <property type="evidence" value="ECO:0007669"/>
    <property type="project" value="TreeGrafter"/>
</dbReference>
<evidence type="ECO:0000313" key="13">
    <source>
        <dbReference type="Proteomes" id="UP000659047"/>
    </source>
</evidence>
<keyword evidence="6 11" id="KW-0145">Chemotaxis</keyword>
<keyword evidence="13" id="KW-1185">Reference proteome</keyword>
<name>A0A8K0V7E2_9ENTR</name>
<dbReference type="Pfam" id="PF03748">
    <property type="entry name" value="FliL"/>
    <property type="match status" value="1"/>
</dbReference>
<evidence type="ECO:0000256" key="6">
    <source>
        <dbReference type="ARBA" id="ARBA00022500"/>
    </source>
</evidence>
<accession>A0A8K0V7E2</accession>